<protein>
    <recommendedName>
        <fullName evidence="3">Nuclease SbcCD subunit C</fullName>
    </recommendedName>
</protein>
<evidence type="ECO:0000256" key="4">
    <source>
        <dbReference type="SAM" id="Coils"/>
    </source>
</evidence>
<dbReference type="RefSeq" id="WP_219870928.1">
    <property type="nucleotide sequence ID" value="NZ_JAHZIJ010000001.1"/>
</dbReference>
<accession>A0ABS7D2S0</accession>
<evidence type="ECO:0000256" key="5">
    <source>
        <dbReference type="SAM" id="MobiDB-lite"/>
    </source>
</evidence>
<dbReference type="EMBL" id="JAHZIJ010000001">
    <property type="protein sequence ID" value="MBW7473721.1"/>
    <property type="molecule type" value="Genomic_DNA"/>
</dbReference>
<proteinExistence type="inferred from homology"/>
<feature type="region of interest" description="Disordered" evidence="5">
    <location>
        <begin position="842"/>
        <end position="869"/>
    </location>
</feature>
<feature type="coiled-coil region" evidence="4">
    <location>
        <begin position="947"/>
        <end position="974"/>
    </location>
</feature>
<evidence type="ECO:0000256" key="3">
    <source>
        <dbReference type="ARBA" id="ARBA00013368"/>
    </source>
</evidence>
<keyword evidence="4" id="KW-0175">Coiled coil</keyword>
<gene>
    <name evidence="7" type="ORF">K0T92_03055</name>
</gene>
<dbReference type="InterPro" id="IPR038729">
    <property type="entry name" value="Rad50/SbcC_AAA"/>
</dbReference>
<dbReference type="Gene3D" id="3.40.50.300">
    <property type="entry name" value="P-loop containing nucleotide triphosphate hydrolases"/>
    <property type="match status" value="2"/>
</dbReference>
<feature type="coiled-coil region" evidence="4">
    <location>
        <begin position="392"/>
        <end position="519"/>
    </location>
</feature>
<feature type="compositionally biased region" description="Low complexity" evidence="5">
    <location>
        <begin position="842"/>
        <end position="852"/>
    </location>
</feature>
<dbReference type="Pfam" id="PF13558">
    <property type="entry name" value="SbcC_Walker_B"/>
    <property type="match status" value="1"/>
</dbReference>
<evidence type="ECO:0000313" key="7">
    <source>
        <dbReference type="EMBL" id="MBW7473721.1"/>
    </source>
</evidence>
<dbReference type="InterPro" id="IPR027417">
    <property type="entry name" value="P-loop_NTPase"/>
</dbReference>
<evidence type="ECO:0000256" key="1">
    <source>
        <dbReference type="ARBA" id="ARBA00006930"/>
    </source>
</evidence>
<comment type="caution">
    <text evidence="7">The sequence shown here is derived from an EMBL/GenBank/DDBJ whole genome shotgun (WGS) entry which is preliminary data.</text>
</comment>
<comment type="similarity">
    <text evidence="1">Belongs to the SMC family. SbcC subfamily.</text>
</comment>
<organism evidence="7 8">
    <name type="scientific">Paenibacillus oenotherae</name>
    <dbReference type="NCBI Taxonomy" id="1435645"/>
    <lineage>
        <taxon>Bacteria</taxon>
        <taxon>Bacillati</taxon>
        <taxon>Bacillota</taxon>
        <taxon>Bacilli</taxon>
        <taxon>Bacillales</taxon>
        <taxon>Paenibacillaceae</taxon>
        <taxon>Paenibacillus</taxon>
    </lineage>
</organism>
<dbReference type="Pfam" id="PF13476">
    <property type="entry name" value="AAA_23"/>
    <property type="match status" value="1"/>
</dbReference>
<feature type="domain" description="Rad50/SbcC-type AAA" evidence="6">
    <location>
        <begin position="6"/>
        <end position="268"/>
    </location>
</feature>
<evidence type="ECO:0000313" key="8">
    <source>
        <dbReference type="Proteomes" id="UP000812277"/>
    </source>
</evidence>
<sequence length="1153" mass="125251">MKPILLRLSGLQSYREAQEVDFERLCEAGVFGIFGSTGSGKSSILDAMTLALYGRVERAANGTQGIMNQAEKQLAVSFTFDMGGGDGRRRYRVERQFKRGGEVAIASALSRFIEVTEAGDVVLADKTGDVTRCVEERIGLNMQDFTRAVVLPQGKFAEFLSLTGKDRRQMLQRLFRLERFGDGLALKLSQRMKAAESALNEAAAEQQGLGDASAAAVDAAAALHREAAAAAAIARAALADAERLHAERLHVRERQEAQRAKEALQAKLHADAPRIAALERELQRLAAAERLTPALAAAEAAEAALTAAASRREAAGLAHAARLEAAAAAAAAWSAASAEAAAAEPRLALRLDQLAQAQRLEGEAAALAAAAAGDERRCADAAMRQRSFGDAAAKAQETLGRALAKQNELKAELKTAQLTTEERGQRSIVAKRLRQVEALSVQMDNARRECELQAQKLAVLRQATAAAEAERDATAAELDGHLSALQPVQSELMQLEKRLQQLSETLPQWLERMRDNQREQQHAQLAAQLAAELRQGEPCPVCGSCAHPQPGTQGDAAPSAHLISQWERAQQGASALLLRITPLHSKAESAHERLREALPAEDDKLRADNTESPELAWENEAAAALSHITAANQDLPDEETLHAIQALLSAVSDASAAHEQWLSSAAAKFRASHTRSAEAVRSCELAASELRSQALQDSEYAAKYSELAAAMDGELKEWSEQFGPELHPEEARQLLVQYEQRENAAHELNNRLERSVTFIEEVEQQAGDNEKLAQAAQLEAVELTARLEHQRQQLLDKEARLKEWTNGKPSAALLAEAERELAGIRSQLTRLKDVHETAQAALQEAAEQRSAAVESARNAESRQLETAGQWQAALAPSPFQSADEVRALQPMLSKQADIAGEIDGYRETESQLSAQIALLREQLQGRAVTDEDWEQCVGELKQARISNESALQASAKAERDLEELAAKQDRWQQLETARLATEQLCVRLKSLQSVFRGNAFVEYVAEEQLVQVCRTASERLGFLTKRRYALEVDSGGGFVIRDDANGGIRRPVSSLSGGETFLASLALALALSGQIQLRGKYPLQFFFLDEGFGTLDPELLDTVISALEKLQSDTLSVGVISHVPELRARLPRRLIVTAAQPAGRGSQVALETM</sequence>
<dbReference type="PANTHER" id="PTHR32114">
    <property type="entry name" value="ABC TRANSPORTER ABCH.3"/>
    <property type="match status" value="1"/>
</dbReference>
<evidence type="ECO:0000259" key="6">
    <source>
        <dbReference type="Pfam" id="PF13476"/>
    </source>
</evidence>
<comment type="subunit">
    <text evidence="2">Heterodimer of SbcC and SbcD.</text>
</comment>
<keyword evidence="8" id="KW-1185">Reference proteome</keyword>
<name>A0ABS7D2S0_9BACL</name>
<dbReference type="Proteomes" id="UP000812277">
    <property type="component" value="Unassembled WGS sequence"/>
</dbReference>
<dbReference type="SUPFAM" id="SSF52540">
    <property type="entry name" value="P-loop containing nucleoside triphosphate hydrolases"/>
    <property type="match status" value="1"/>
</dbReference>
<evidence type="ECO:0000256" key="2">
    <source>
        <dbReference type="ARBA" id="ARBA00011322"/>
    </source>
</evidence>
<dbReference type="PANTHER" id="PTHR32114:SF2">
    <property type="entry name" value="ABC TRANSPORTER ABCH.3"/>
    <property type="match status" value="1"/>
</dbReference>
<reference evidence="7 8" key="1">
    <citation type="submission" date="2021-07" db="EMBL/GenBank/DDBJ databases">
        <title>Paenibacillus radiodurans sp. nov., isolated from the southeastern edge of Tengger Desert.</title>
        <authorList>
            <person name="Zhang G."/>
        </authorList>
    </citation>
    <scope>NUCLEOTIDE SEQUENCE [LARGE SCALE GENOMIC DNA]</scope>
    <source>
        <strain evidence="7 8">DT7-4</strain>
    </source>
</reference>